<dbReference type="EMBL" id="DQAY01000118">
    <property type="protein sequence ID" value="HCO25155.1"/>
    <property type="molecule type" value="Genomic_DNA"/>
</dbReference>
<organism evidence="2 3">
    <name type="scientific">Gimesia maris</name>
    <dbReference type="NCBI Taxonomy" id="122"/>
    <lineage>
        <taxon>Bacteria</taxon>
        <taxon>Pseudomonadati</taxon>
        <taxon>Planctomycetota</taxon>
        <taxon>Planctomycetia</taxon>
        <taxon>Planctomycetales</taxon>
        <taxon>Planctomycetaceae</taxon>
        <taxon>Gimesia</taxon>
    </lineage>
</organism>
<proteinExistence type="predicted"/>
<feature type="non-terminal residue" evidence="2">
    <location>
        <position position="142"/>
    </location>
</feature>
<feature type="coiled-coil region" evidence="1">
    <location>
        <begin position="33"/>
        <end position="60"/>
    </location>
</feature>
<accession>A0A3D3R8L1</accession>
<evidence type="ECO:0000256" key="1">
    <source>
        <dbReference type="SAM" id="Coils"/>
    </source>
</evidence>
<evidence type="ECO:0000313" key="3">
    <source>
        <dbReference type="Proteomes" id="UP000263642"/>
    </source>
</evidence>
<keyword evidence="1" id="KW-0175">Coiled coil</keyword>
<comment type="caution">
    <text evidence="2">The sequence shown here is derived from an EMBL/GenBank/DDBJ whole genome shotgun (WGS) entry which is preliminary data.</text>
</comment>
<dbReference type="Proteomes" id="UP000263642">
    <property type="component" value="Unassembled WGS sequence"/>
</dbReference>
<sequence length="142" mass="16317">MQKREKILAAAFGAVILIWLGMPLINSTFIEPVETRRNQLKALNQQIDQREQKELELLRSAKQLGAWVDNSLPPDEHDAQRLYLEWLNDLAELSGFSNLKLSPGRRMREGKTYIAIQASLEGSATYAQLCQFLLHFYQTDLQ</sequence>
<name>A0A3D3R8L1_9PLAN</name>
<dbReference type="AlphaFoldDB" id="A0A3D3R8L1"/>
<protein>
    <submittedName>
        <fullName evidence="2">Uncharacterized protein</fullName>
    </submittedName>
</protein>
<evidence type="ECO:0000313" key="2">
    <source>
        <dbReference type="EMBL" id="HCO25155.1"/>
    </source>
</evidence>
<reference evidence="2 3" key="1">
    <citation type="journal article" date="2018" name="Nat. Biotechnol.">
        <title>A standardized bacterial taxonomy based on genome phylogeny substantially revises the tree of life.</title>
        <authorList>
            <person name="Parks D.H."/>
            <person name="Chuvochina M."/>
            <person name="Waite D.W."/>
            <person name="Rinke C."/>
            <person name="Skarshewski A."/>
            <person name="Chaumeil P.A."/>
            <person name="Hugenholtz P."/>
        </authorList>
    </citation>
    <scope>NUCLEOTIDE SEQUENCE [LARGE SCALE GENOMIC DNA]</scope>
    <source>
        <strain evidence="2">UBA9375</strain>
    </source>
</reference>
<gene>
    <name evidence="2" type="ORF">DIT97_19795</name>
</gene>